<sequence length="294" mass="30280">MMNPPATPGTDPPSGSSIRIGIDVGGTWIKGASIDLNTGVPTGEVRRLRTPSDGTVDAVAAALKQLIDDLGCESPGNTDVAIGVAIPSAVQHGVARSAANMDDSWIGLDVQDYLRARLGLPVCVVNDADAAGLAEARYGAGRKTQGVVLVLTLGTGIGSALIVNGRLIPNFELGHLEIDGSKAESRASAVAREKEGLGWMEYAARLQRYLSHVELLFSPDLIIIGGGISACSDAFLPHLTLSTPVIPADLKNSAGVVGAALQTMTTSLAPAQKGQSEEHCKLTKGSVSAAGRTR</sequence>
<dbReference type="NCBIfam" id="NF045942">
    <property type="entry name" value="PolPhglucPhase"/>
    <property type="match status" value="1"/>
</dbReference>
<dbReference type="CDD" id="cd24058">
    <property type="entry name" value="ASKHA_NBD_ROK_PPGK"/>
    <property type="match status" value="1"/>
</dbReference>
<proteinExistence type="inferred from homology"/>
<reference evidence="4" key="1">
    <citation type="journal article" date="2019" name="Int. J. Syst. Evol. Microbiol.">
        <title>The Global Catalogue of Microorganisms (GCM) 10K type strain sequencing project: providing services to taxonomists for standard genome sequencing and annotation.</title>
        <authorList>
            <consortium name="The Broad Institute Genomics Platform"/>
            <consortium name="The Broad Institute Genome Sequencing Center for Infectious Disease"/>
            <person name="Wu L."/>
            <person name="Ma J."/>
        </authorList>
    </citation>
    <scope>NUCLEOTIDE SEQUENCE [LARGE SCALE GENOMIC DNA]</scope>
    <source>
        <strain evidence="4">CGMCC 1.3601</strain>
    </source>
</reference>
<dbReference type="InterPro" id="IPR043129">
    <property type="entry name" value="ATPase_NBD"/>
</dbReference>
<evidence type="ECO:0000256" key="1">
    <source>
        <dbReference type="ARBA" id="ARBA00006479"/>
    </source>
</evidence>
<comment type="caution">
    <text evidence="3">The sequence shown here is derived from an EMBL/GenBank/DDBJ whole genome shotgun (WGS) entry which is preliminary data.</text>
</comment>
<dbReference type="Proteomes" id="UP000658754">
    <property type="component" value="Unassembled WGS sequence"/>
</dbReference>
<dbReference type="RefSeq" id="WP_229675392.1">
    <property type="nucleotide sequence ID" value="NZ_BMKV01000005.1"/>
</dbReference>
<dbReference type="Pfam" id="PF00480">
    <property type="entry name" value="ROK"/>
    <property type="match status" value="1"/>
</dbReference>
<keyword evidence="4" id="KW-1185">Reference proteome</keyword>
<organism evidence="3 4">
    <name type="scientific">Pseudarthrobacter scleromae</name>
    <dbReference type="NCBI Taxonomy" id="158897"/>
    <lineage>
        <taxon>Bacteria</taxon>
        <taxon>Bacillati</taxon>
        <taxon>Actinomycetota</taxon>
        <taxon>Actinomycetes</taxon>
        <taxon>Micrococcales</taxon>
        <taxon>Micrococcaceae</taxon>
        <taxon>Pseudarthrobacter</taxon>
    </lineage>
</organism>
<name>A0ABQ2CID5_9MICC</name>
<accession>A0ABQ2CID5</accession>
<dbReference type="PANTHER" id="PTHR18964:SF146">
    <property type="entry name" value="POLYPHOSPHATE GLUCOKINASE"/>
    <property type="match status" value="1"/>
</dbReference>
<evidence type="ECO:0000313" key="4">
    <source>
        <dbReference type="Proteomes" id="UP000658754"/>
    </source>
</evidence>
<dbReference type="SUPFAM" id="SSF53067">
    <property type="entry name" value="Actin-like ATPase domain"/>
    <property type="match status" value="1"/>
</dbReference>
<evidence type="ECO:0000313" key="3">
    <source>
        <dbReference type="EMBL" id="GGI89536.1"/>
    </source>
</evidence>
<gene>
    <name evidence="3" type="ORF">GCM10007175_28600</name>
</gene>
<feature type="region of interest" description="Disordered" evidence="2">
    <location>
        <begin position="269"/>
        <end position="294"/>
    </location>
</feature>
<dbReference type="Gene3D" id="3.30.420.40">
    <property type="match status" value="2"/>
</dbReference>
<protein>
    <submittedName>
        <fullName evidence="3">Polyphosphate glucokinase</fullName>
    </submittedName>
</protein>
<dbReference type="PANTHER" id="PTHR18964">
    <property type="entry name" value="ROK (REPRESSOR, ORF, KINASE) FAMILY"/>
    <property type="match status" value="1"/>
</dbReference>
<evidence type="ECO:0000256" key="2">
    <source>
        <dbReference type="SAM" id="MobiDB-lite"/>
    </source>
</evidence>
<dbReference type="EMBL" id="BMKV01000005">
    <property type="protein sequence ID" value="GGI89536.1"/>
    <property type="molecule type" value="Genomic_DNA"/>
</dbReference>
<dbReference type="InterPro" id="IPR000600">
    <property type="entry name" value="ROK"/>
</dbReference>
<comment type="similarity">
    <text evidence="1">Belongs to the ROK (NagC/XylR) family.</text>
</comment>